<proteinExistence type="predicted"/>
<gene>
    <name evidence="1" type="ORF">ACOLOM_LOCUS3121</name>
</gene>
<feature type="non-terminal residue" evidence="1">
    <location>
        <position position="366"/>
    </location>
</feature>
<comment type="caution">
    <text evidence="1">The sequence shown here is derived from an EMBL/GenBank/DDBJ whole genome shotgun (WGS) entry which is preliminary data.</text>
</comment>
<dbReference type="Proteomes" id="UP000789525">
    <property type="component" value="Unassembled WGS sequence"/>
</dbReference>
<dbReference type="EMBL" id="CAJVPT010004483">
    <property type="protein sequence ID" value="CAG8508723.1"/>
    <property type="molecule type" value="Genomic_DNA"/>
</dbReference>
<keyword evidence="2" id="KW-1185">Reference proteome</keyword>
<name>A0ACA9L3U2_9GLOM</name>
<protein>
    <submittedName>
        <fullName evidence="1">3885_t:CDS:1</fullName>
    </submittedName>
</protein>
<accession>A0ACA9L3U2</accession>
<sequence length="366" mass="42998">MIMDKNNRKEEMESYAKEDYTIIHINNNKFEEDNDANKIESELIDKIEKNKLVNKDNDVEKIESEPIDKIEKNQLVNKENEIEKIESELKKIIEDDKGGHVYDIMKELIKKDEKDKKEYISVVIRAFHNSKCSDGMYDLLKMINSEKNDREINILLIQEVIEYEKDDEYPKILTYCLGKAIEADHIPLMQQIIGECCRKNTIESMSVITRVLPQLALRYPNILSYALEKSAYKFGGSIRGPDTFDTRDPDNIRFPDYVAVLPGLFNRPKLKINVQEKLKASYLQKIIESTILEFFLHDLSCFQKLAFYRSAETFKSPIFDAIVMYMYREKNIWIIFSLLMFYYAIHFGLFIAVISNTNRNEKLQIA</sequence>
<reference evidence="1" key="1">
    <citation type="submission" date="2021-06" db="EMBL/GenBank/DDBJ databases">
        <authorList>
            <person name="Kallberg Y."/>
            <person name="Tangrot J."/>
            <person name="Rosling A."/>
        </authorList>
    </citation>
    <scope>NUCLEOTIDE SEQUENCE</scope>
    <source>
        <strain evidence="1">CL356</strain>
    </source>
</reference>
<evidence type="ECO:0000313" key="1">
    <source>
        <dbReference type="EMBL" id="CAG8508723.1"/>
    </source>
</evidence>
<organism evidence="1 2">
    <name type="scientific">Acaulospora colombiana</name>
    <dbReference type="NCBI Taxonomy" id="27376"/>
    <lineage>
        <taxon>Eukaryota</taxon>
        <taxon>Fungi</taxon>
        <taxon>Fungi incertae sedis</taxon>
        <taxon>Mucoromycota</taxon>
        <taxon>Glomeromycotina</taxon>
        <taxon>Glomeromycetes</taxon>
        <taxon>Diversisporales</taxon>
        <taxon>Acaulosporaceae</taxon>
        <taxon>Acaulospora</taxon>
    </lineage>
</organism>
<evidence type="ECO:0000313" key="2">
    <source>
        <dbReference type="Proteomes" id="UP000789525"/>
    </source>
</evidence>